<feature type="transmembrane region" description="Helical" evidence="17">
    <location>
        <begin position="271"/>
        <end position="293"/>
    </location>
</feature>
<dbReference type="Pfam" id="PF00173">
    <property type="entry name" value="Cyt-b5"/>
    <property type="match status" value="1"/>
</dbReference>
<evidence type="ECO:0000256" key="16">
    <source>
        <dbReference type="SAM" id="MobiDB-lite"/>
    </source>
</evidence>
<name>A0AA39L7S7_SARSR</name>
<dbReference type="Pfam" id="PF00487">
    <property type="entry name" value="FA_desaturase"/>
    <property type="match status" value="1"/>
</dbReference>
<dbReference type="GO" id="GO:0006665">
    <property type="term" value="P:sphingolipid metabolic process"/>
    <property type="evidence" value="ECO:0007669"/>
    <property type="project" value="UniProtKB-KW"/>
</dbReference>
<proteinExistence type="inferred from homology"/>
<keyword evidence="13" id="KW-0408">Iron</keyword>
<evidence type="ECO:0000256" key="5">
    <source>
        <dbReference type="ARBA" id="ARBA00012019"/>
    </source>
</evidence>
<evidence type="ECO:0000256" key="11">
    <source>
        <dbReference type="ARBA" id="ARBA00022989"/>
    </source>
</evidence>
<evidence type="ECO:0000256" key="15">
    <source>
        <dbReference type="ARBA" id="ARBA00023136"/>
    </source>
</evidence>
<evidence type="ECO:0000256" key="12">
    <source>
        <dbReference type="ARBA" id="ARBA00023002"/>
    </source>
</evidence>
<evidence type="ECO:0000256" key="7">
    <source>
        <dbReference type="ARBA" id="ARBA00022617"/>
    </source>
</evidence>
<dbReference type="CDD" id="cd03506">
    <property type="entry name" value="Delta6-FADS-like"/>
    <property type="match status" value="1"/>
</dbReference>
<dbReference type="InterPro" id="IPR005804">
    <property type="entry name" value="FA_desaturase_dom"/>
</dbReference>
<keyword evidence="8 17" id="KW-0812">Transmembrane</keyword>
<dbReference type="InterPro" id="IPR012171">
    <property type="entry name" value="Fatty_acid_desaturase"/>
</dbReference>
<feature type="domain" description="Cytochrome b5 heme-binding" evidence="18">
    <location>
        <begin position="7"/>
        <end position="82"/>
    </location>
</feature>
<feature type="transmembrane region" description="Helical" evidence="17">
    <location>
        <begin position="419"/>
        <end position="438"/>
    </location>
</feature>
<gene>
    <name evidence="19" type="ORF">NLU13_5423</name>
</gene>
<evidence type="ECO:0000256" key="13">
    <source>
        <dbReference type="ARBA" id="ARBA00023004"/>
    </source>
</evidence>
<keyword evidence="20" id="KW-1185">Reference proteome</keyword>
<evidence type="ECO:0000256" key="4">
    <source>
        <dbReference type="ARBA" id="ARBA00009295"/>
    </source>
</evidence>
<dbReference type="Gene3D" id="3.10.120.10">
    <property type="entry name" value="Cytochrome b5-like heme/steroid binding domain"/>
    <property type="match status" value="1"/>
</dbReference>
<dbReference type="PROSITE" id="PS50255">
    <property type="entry name" value="CYTOCHROME_B5_2"/>
    <property type="match status" value="1"/>
</dbReference>
<dbReference type="AlphaFoldDB" id="A0AA39L7S7"/>
<evidence type="ECO:0000259" key="18">
    <source>
        <dbReference type="PROSITE" id="PS50255"/>
    </source>
</evidence>
<dbReference type="EC" id="1.14.19.18" evidence="5"/>
<keyword evidence="9" id="KW-0479">Metal-binding</keyword>
<reference evidence="19" key="1">
    <citation type="submission" date="2022-10" db="EMBL/GenBank/DDBJ databases">
        <title>Determination and structural analysis of whole genome sequence of Sarocladium strictum F4-1.</title>
        <authorList>
            <person name="Hu L."/>
            <person name="Jiang Y."/>
        </authorList>
    </citation>
    <scope>NUCLEOTIDE SEQUENCE</scope>
    <source>
        <strain evidence="19">F4-1</strain>
    </source>
</reference>
<dbReference type="PIRSF" id="PIRSF015921">
    <property type="entry name" value="FA_sphinglp_des"/>
    <property type="match status" value="1"/>
</dbReference>
<evidence type="ECO:0000256" key="3">
    <source>
        <dbReference type="ARBA" id="ARBA00004991"/>
    </source>
</evidence>
<keyword evidence="15 17" id="KW-0472">Membrane</keyword>
<dbReference type="InterPro" id="IPR036400">
    <property type="entry name" value="Cyt_B5-like_heme/steroid_sf"/>
</dbReference>
<evidence type="ECO:0000256" key="17">
    <source>
        <dbReference type="SAM" id="Phobius"/>
    </source>
</evidence>
<comment type="caution">
    <text evidence="19">The sequence shown here is derived from an EMBL/GenBank/DDBJ whole genome shotgun (WGS) entry which is preliminary data.</text>
</comment>
<comment type="pathway">
    <text evidence="2">Lipid metabolism; sphingolipid metabolism.</text>
</comment>
<sequence length="555" mass="63136">MAPVKEYPLMSRDDVEIGIAEGRALLIIDQYVVKADPWLAYHPGGDKSILHMVGKDATDEATVLHSPEAREQMKRYRIGRIEGKWASFVPPIQGGKFRTRQELEEEQRQKRMARGSESSSSGSREPSPVFDVDGPDGLRHRGAAKSDTASSIDGDFPPEAIGDGMTYLDSITREQIELDLNKYPALDVETQANIIQKYRDLHQRIKDAGLYKCNYWAYAGESVSYLFFAVMTYVCVANGYFFVGGLALGALWHQLVFTAHDAGHMGITHDYYFDSILAIIIADFIGGLSMGWWKLSHNIHHIVTNSPEHDPDIEHLPFFAVSHRFMENLRSTYYDKVMKYDAFAKVLLRVQPYTYYPILSLARFNLYRLSWDYLLAGRGPKKGQAAWLRWLEIAGQVFFWTWFGYGVCYKMIPDGWSRFVFIMTCNIFSSPLHLQIVLSHFAMSTADLGPQESFPQKMLRTTMDIDCPPWLDWIHGGLQFQAIHHLYPRIPRHNLRATQKLVQDFCNDVGIPYALYGFAGGNGEVIGKLAQVSRQAKILAKCQETISKKGDFFAH</sequence>
<keyword evidence="12" id="KW-0560">Oxidoreductase</keyword>
<evidence type="ECO:0000256" key="9">
    <source>
        <dbReference type="ARBA" id="ARBA00022723"/>
    </source>
</evidence>
<dbReference type="GO" id="GO:0016717">
    <property type="term" value="F:oxidoreductase activity, acting on paired donors, with oxidation of a pair of donors resulting in the reduction of molecular oxygen to two molecules of water"/>
    <property type="evidence" value="ECO:0007669"/>
    <property type="project" value="TreeGrafter"/>
</dbReference>
<keyword evidence="11 17" id="KW-1133">Transmembrane helix</keyword>
<dbReference type="SUPFAM" id="SSF55856">
    <property type="entry name" value="Cytochrome b5-like heme/steroid binding domain"/>
    <property type="match status" value="1"/>
</dbReference>
<feature type="compositionally biased region" description="Basic and acidic residues" evidence="16">
    <location>
        <begin position="99"/>
        <end position="109"/>
    </location>
</feature>
<evidence type="ECO:0000256" key="14">
    <source>
        <dbReference type="ARBA" id="ARBA00023098"/>
    </source>
</evidence>
<accession>A0AA39L7S7</accession>
<keyword evidence="7" id="KW-0349">Heme</keyword>
<dbReference type="GO" id="GO:0016020">
    <property type="term" value="C:membrane"/>
    <property type="evidence" value="ECO:0007669"/>
    <property type="project" value="UniProtKB-SubCell"/>
</dbReference>
<feature type="region of interest" description="Disordered" evidence="16">
    <location>
        <begin position="96"/>
        <end position="155"/>
    </location>
</feature>
<feature type="transmembrane region" description="Helical" evidence="17">
    <location>
        <begin position="387"/>
        <end position="407"/>
    </location>
</feature>
<keyword evidence="14" id="KW-0443">Lipid metabolism</keyword>
<dbReference type="EMBL" id="JAPDFR010000004">
    <property type="protein sequence ID" value="KAK0387110.1"/>
    <property type="molecule type" value="Genomic_DNA"/>
</dbReference>
<comment type="similarity">
    <text evidence="4">Belongs to the fatty acid desaturase type 1 family.</text>
</comment>
<dbReference type="PANTHER" id="PTHR19353">
    <property type="entry name" value="FATTY ACID DESATURASE 2"/>
    <property type="match status" value="1"/>
</dbReference>
<protein>
    <recommendedName>
        <fullName evidence="6">Delta 8-(E)-sphingolipid desaturase</fullName>
        <ecNumber evidence="5">1.14.19.18</ecNumber>
    </recommendedName>
</protein>
<dbReference type="PANTHER" id="PTHR19353:SF30">
    <property type="entry name" value="DELTA 8-(E)-SPHINGOLIPID DESATURASE"/>
    <property type="match status" value="1"/>
</dbReference>
<dbReference type="InterPro" id="IPR001199">
    <property type="entry name" value="Cyt_B5-like_heme/steroid-bd"/>
</dbReference>
<dbReference type="GO" id="GO:0046872">
    <property type="term" value="F:metal ion binding"/>
    <property type="evidence" value="ECO:0007669"/>
    <property type="project" value="UniProtKB-KW"/>
</dbReference>
<feature type="compositionally biased region" description="Low complexity" evidence="16">
    <location>
        <begin position="115"/>
        <end position="128"/>
    </location>
</feature>
<evidence type="ECO:0000256" key="8">
    <source>
        <dbReference type="ARBA" id="ARBA00022692"/>
    </source>
</evidence>
<evidence type="ECO:0000256" key="10">
    <source>
        <dbReference type="ARBA" id="ARBA00022919"/>
    </source>
</evidence>
<dbReference type="Proteomes" id="UP001175261">
    <property type="component" value="Unassembled WGS sequence"/>
</dbReference>
<feature type="transmembrane region" description="Helical" evidence="17">
    <location>
        <begin position="225"/>
        <end position="251"/>
    </location>
</feature>
<comment type="pathway">
    <text evidence="3">Sphingolipid metabolism.</text>
</comment>
<evidence type="ECO:0000313" key="20">
    <source>
        <dbReference type="Proteomes" id="UP001175261"/>
    </source>
</evidence>
<evidence type="ECO:0000256" key="2">
    <source>
        <dbReference type="ARBA" id="ARBA00004760"/>
    </source>
</evidence>
<evidence type="ECO:0000256" key="6">
    <source>
        <dbReference type="ARBA" id="ARBA00016939"/>
    </source>
</evidence>
<dbReference type="SMART" id="SM01117">
    <property type="entry name" value="Cyt-b5"/>
    <property type="match status" value="1"/>
</dbReference>
<organism evidence="19 20">
    <name type="scientific">Sarocladium strictum</name>
    <name type="common">Black bundle disease fungus</name>
    <name type="synonym">Acremonium strictum</name>
    <dbReference type="NCBI Taxonomy" id="5046"/>
    <lineage>
        <taxon>Eukaryota</taxon>
        <taxon>Fungi</taxon>
        <taxon>Dikarya</taxon>
        <taxon>Ascomycota</taxon>
        <taxon>Pezizomycotina</taxon>
        <taxon>Sordariomycetes</taxon>
        <taxon>Hypocreomycetidae</taxon>
        <taxon>Hypocreales</taxon>
        <taxon>Sarocladiaceae</taxon>
        <taxon>Sarocladium</taxon>
    </lineage>
</organism>
<evidence type="ECO:0000313" key="19">
    <source>
        <dbReference type="EMBL" id="KAK0387110.1"/>
    </source>
</evidence>
<keyword evidence="10" id="KW-0746">Sphingolipid metabolism</keyword>
<evidence type="ECO:0000256" key="1">
    <source>
        <dbReference type="ARBA" id="ARBA00004141"/>
    </source>
</evidence>
<comment type="subcellular location">
    <subcellularLocation>
        <location evidence="1">Membrane</location>
        <topology evidence="1">Multi-pass membrane protein</topology>
    </subcellularLocation>
</comment>